<dbReference type="InterPro" id="IPR050109">
    <property type="entry name" value="HTH-type_TetR-like_transc_reg"/>
</dbReference>
<comment type="caution">
    <text evidence="4">The sequence shown here is derived from an EMBL/GenBank/DDBJ whole genome shotgun (WGS) entry which is preliminary data.</text>
</comment>
<dbReference type="AlphaFoldDB" id="A0A059FI56"/>
<evidence type="ECO:0000256" key="2">
    <source>
        <dbReference type="PROSITE-ProRule" id="PRU00335"/>
    </source>
</evidence>
<dbReference type="eggNOG" id="COG1309">
    <property type="taxonomic scope" value="Bacteria"/>
</dbReference>
<dbReference type="RefSeq" id="WP_162177025.1">
    <property type="nucleotide sequence ID" value="NZ_ARYJ01000002.1"/>
</dbReference>
<dbReference type="GO" id="GO:0003700">
    <property type="term" value="F:DNA-binding transcription factor activity"/>
    <property type="evidence" value="ECO:0007669"/>
    <property type="project" value="TreeGrafter"/>
</dbReference>
<dbReference type="EMBL" id="ARYJ01000002">
    <property type="protein sequence ID" value="KCZ90324.1"/>
    <property type="molecule type" value="Genomic_DNA"/>
</dbReference>
<dbReference type="InterPro" id="IPR009057">
    <property type="entry name" value="Homeodomain-like_sf"/>
</dbReference>
<dbReference type="SUPFAM" id="SSF48498">
    <property type="entry name" value="Tetracyclin repressor-like, C-terminal domain"/>
    <property type="match status" value="1"/>
</dbReference>
<evidence type="ECO:0000256" key="1">
    <source>
        <dbReference type="ARBA" id="ARBA00023125"/>
    </source>
</evidence>
<reference evidence="4 5" key="1">
    <citation type="journal article" date="2014" name="Antonie Van Leeuwenhoek">
        <title>Hyphomonas beringensis sp. nov. and Hyphomonas chukchiensis sp. nov., isolated from surface seawater of the Bering Sea and Chukchi Sea.</title>
        <authorList>
            <person name="Li C."/>
            <person name="Lai Q."/>
            <person name="Li G."/>
            <person name="Dong C."/>
            <person name="Wang J."/>
            <person name="Liao Y."/>
            <person name="Shao Z."/>
        </authorList>
    </citation>
    <scope>NUCLEOTIDE SEQUENCE [LARGE SCALE GENOMIC DNA]</scope>
    <source>
        <strain evidence="4 5">VP2</strain>
    </source>
</reference>
<dbReference type="PANTHER" id="PTHR30055:SF223">
    <property type="entry name" value="HTH-TYPE TRANSCRIPTIONAL REGULATOR UIDR"/>
    <property type="match status" value="1"/>
</dbReference>
<keyword evidence="1 2" id="KW-0238">DNA-binding</keyword>
<evidence type="ECO:0000313" key="5">
    <source>
        <dbReference type="Proteomes" id="UP000024816"/>
    </source>
</evidence>
<keyword evidence="5" id="KW-1185">Reference proteome</keyword>
<organism evidence="4 5">
    <name type="scientific">Hyphomonas jannaschiana VP2</name>
    <dbReference type="NCBI Taxonomy" id="1280952"/>
    <lineage>
        <taxon>Bacteria</taxon>
        <taxon>Pseudomonadati</taxon>
        <taxon>Pseudomonadota</taxon>
        <taxon>Alphaproteobacteria</taxon>
        <taxon>Hyphomonadales</taxon>
        <taxon>Hyphomonadaceae</taxon>
        <taxon>Hyphomonas</taxon>
    </lineage>
</organism>
<evidence type="ECO:0000259" key="3">
    <source>
        <dbReference type="PROSITE" id="PS50977"/>
    </source>
</evidence>
<dbReference type="InterPro" id="IPR036271">
    <property type="entry name" value="Tet_transcr_reg_TetR-rel_C_sf"/>
</dbReference>
<name>A0A059FI56_9PROT</name>
<dbReference type="Pfam" id="PF00440">
    <property type="entry name" value="TetR_N"/>
    <property type="match status" value="1"/>
</dbReference>
<proteinExistence type="predicted"/>
<sequence>MYVVRKSQAERRATADRKLLTAAYRIISESGISALTCEDVGKRAGYSRGQTYQRFGSKEGLLVAAVRHVSAERARFARSLRRRGANGVDRLVSHCRLHLDALAHHVKMRAFFRFASGPLPSMPDLETAVLTARQVYLDEITALLSQASADGSLRSGTDIKSAAATIRALLCGIALECQSGGGLCTFPSSYDGAMEFLRRAYSSKASGRGVGYDGVSGLNVPV</sequence>
<dbReference type="InterPro" id="IPR001647">
    <property type="entry name" value="HTH_TetR"/>
</dbReference>
<protein>
    <submittedName>
        <fullName evidence="4">TetR family transcriptional regulator</fullName>
    </submittedName>
</protein>
<feature type="DNA-binding region" description="H-T-H motif" evidence="2">
    <location>
        <begin position="36"/>
        <end position="55"/>
    </location>
</feature>
<dbReference type="PRINTS" id="PR00455">
    <property type="entry name" value="HTHTETR"/>
</dbReference>
<evidence type="ECO:0000313" key="4">
    <source>
        <dbReference type="EMBL" id="KCZ90324.1"/>
    </source>
</evidence>
<dbReference type="GO" id="GO:0000976">
    <property type="term" value="F:transcription cis-regulatory region binding"/>
    <property type="evidence" value="ECO:0007669"/>
    <property type="project" value="TreeGrafter"/>
</dbReference>
<dbReference type="Gene3D" id="1.10.357.10">
    <property type="entry name" value="Tetracycline Repressor, domain 2"/>
    <property type="match status" value="1"/>
</dbReference>
<dbReference type="Proteomes" id="UP000024816">
    <property type="component" value="Unassembled WGS sequence"/>
</dbReference>
<dbReference type="SUPFAM" id="SSF46689">
    <property type="entry name" value="Homeodomain-like"/>
    <property type="match status" value="1"/>
</dbReference>
<dbReference type="STRING" id="1280952.HJA_03816"/>
<accession>A0A059FI56</accession>
<dbReference type="PANTHER" id="PTHR30055">
    <property type="entry name" value="HTH-TYPE TRANSCRIPTIONAL REGULATOR RUTR"/>
    <property type="match status" value="1"/>
</dbReference>
<feature type="domain" description="HTH tetR-type" evidence="3">
    <location>
        <begin position="13"/>
        <end position="73"/>
    </location>
</feature>
<gene>
    <name evidence="4" type="ORF">HJA_03816</name>
</gene>
<dbReference type="PROSITE" id="PS50977">
    <property type="entry name" value="HTH_TETR_2"/>
    <property type="match status" value="1"/>
</dbReference>